<accession>A0A382K6F7</accession>
<feature type="transmembrane region" description="Helical" evidence="1">
    <location>
        <begin position="63"/>
        <end position="82"/>
    </location>
</feature>
<gene>
    <name evidence="2" type="ORF">METZ01_LOCUS273358</name>
</gene>
<keyword evidence="1" id="KW-1133">Transmembrane helix</keyword>
<feature type="non-terminal residue" evidence="2">
    <location>
        <position position="319"/>
    </location>
</feature>
<dbReference type="Pfam" id="PF13692">
    <property type="entry name" value="Glyco_trans_1_4"/>
    <property type="match status" value="1"/>
</dbReference>
<proteinExistence type="predicted"/>
<organism evidence="2">
    <name type="scientific">marine metagenome</name>
    <dbReference type="NCBI Taxonomy" id="408172"/>
    <lineage>
        <taxon>unclassified sequences</taxon>
        <taxon>metagenomes</taxon>
        <taxon>ecological metagenomes</taxon>
    </lineage>
</organism>
<reference evidence="2" key="1">
    <citation type="submission" date="2018-05" db="EMBL/GenBank/DDBJ databases">
        <authorList>
            <person name="Lanie J.A."/>
            <person name="Ng W.-L."/>
            <person name="Kazmierczak K.M."/>
            <person name="Andrzejewski T.M."/>
            <person name="Davidsen T.M."/>
            <person name="Wayne K.J."/>
            <person name="Tettelin H."/>
            <person name="Glass J.I."/>
            <person name="Rusch D."/>
            <person name="Podicherti R."/>
            <person name="Tsui H.-C.T."/>
            <person name="Winkler M.E."/>
        </authorList>
    </citation>
    <scope>NUCLEOTIDE SEQUENCE</scope>
</reference>
<evidence type="ECO:0000313" key="2">
    <source>
        <dbReference type="EMBL" id="SVC20504.1"/>
    </source>
</evidence>
<keyword evidence="1" id="KW-0472">Membrane</keyword>
<name>A0A382K6F7_9ZZZZ</name>
<evidence type="ECO:0000256" key="1">
    <source>
        <dbReference type="SAM" id="Phobius"/>
    </source>
</evidence>
<dbReference type="Gene3D" id="3.40.50.2000">
    <property type="entry name" value="Glycogen Phosphorylase B"/>
    <property type="match status" value="1"/>
</dbReference>
<dbReference type="EMBL" id="UINC01078952">
    <property type="protein sequence ID" value="SVC20504.1"/>
    <property type="molecule type" value="Genomic_DNA"/>
</dbReference>
<dbReference type="SUPFAM" id="SSF53756">
    <property type="entry name" value="UDP-Glycosyltransferase/glycogen phosphorylase"/>
    <property type="match status" value="1"/>
</dbReference>
<protein>
    <recommendedName>
        <fullName evidence="3">Glycosyl transferase family 1 domain-containing protein</fullName>
    </recommendedName>
</protein>
<sequence length="319" mass="37239">MKYEQYFEYFRSKGYRITVTPFFGESYYKILYTHGNYHKKIIGTLWGYVKRTLQILHLPFYDGIYIFLYVTPFGGSVFERLYRLFSRRMIYDIDDLVFLGRASKFNPIVAYFRKPKKYFFLMKKADHVITCTPYLDSIVRKYNSRTTDISSTINTDKYIPIENYSNDHKLILGYSGSHSTIPYLRLLEPVLLKLKKEYDFKLLVIGSTSSFKIEGIDVEAIPWNESTEVDDLRRIDIGLYPLPDEEWVLGKSGLKALQYMALGIPTLATSIGTNFRIMENGVAGFLVNSEDEWLITLRNLLNDSDLRSRIGKNGRDHVQ</sequence>
<dbReference type="AlphaFoldDB" id="A0A382K6F7"/>
<keyword evidence="1" id="KW-0812">Transmembrane</keyword>
<evidence type="ECO:0008006" key="3">
    <source>
        <dbReference type="Google" id="ProtNLM"/>
    </source>
</evidence>